<feature type="compositionally biased region" description="Basic residues" evidence="1">
    <location>
        <begin position="38"/>
        <end position="50"/>
    </location>
</feature>
<feature type="region of interest" description="Disordered" evidence="1">
    <location>
        <begin position="539"/>
        <end position="566"/>
    </location>
</feature>
<feature type="compositionally biased region" description="Polar residues" evidence="1">
    <location>
        <begin position="131"/>
        <end position="150"/>
    </location>
</feature>
<feature type="compositionally biased region" description="Low complexity" evidence="1">
    <location>
        <begin position="1553"/>
        <end position="1569"/>
    </location>
</feature>
<feature type="region of interest" description="Disordered" evidence="1">
    <location>
        <begin position="1234"/>
        <end position="1270"/>
    </location>
</feature>
<keyword evidence="3" id="KW-1185">Reference proteome</keyword>
<feature type="region of interest" description="Disordered" evidence="1">
    <location>
        <begin position="1155"/>
        <end position="1204"/>
    </location>
</feature>
<protein>
    <submittedName>
        <fullName evidence="2">Uncharacterized protein</fullName>
    </submittedName>
</protein>
<feature type="compositionally biased region" description="Pro residues" evidence="1">
    <location>
        <begin position="1261"/>
        <end position="1270"/>
    </location>
</feature>
<feature type="region of interest" description="Disordered" evidence="1">
    <location>
        <begin position="851"/>
        <end position="917"/>
    </location>
</feature>
<feature type="region of interest" description="Disordered" evidence="1">
    <location>
        <begin position="465"/>
        <end position="486"/>
    </location>
</feature>
<feature type="compositionally biased region" description="Polar residues" evidence="1">
    <location>
        <begin position="899"/>
        <end position="917"/>
    </location>
</feature>
<name>A0A8T1X7Z2_9STRA</name>
<feature type="region of interest" description="Disordered" evidence="1">
    <location>
        <begin position="1285"/>
        <end position="1329"/>
    </location>
</feature>
<feature type="region of interest" description="Disordered" evidence="1">
    <location>
        <begin position="607"/>
        <end position="638"/>
    </location>
</feature>
<feature type="region of interest" description="Disordered" evidence="1">
    <location>
        <begin position="1531"/>
        <end position="1610"/>
    </location>
</feature>
<feature type="region of interest" description="Disordered" evidence="1">
    <location>
        <begin position="728"/>
        <end position="756"/>
    </location>
</feature>
<feature type="compositionally biased region" description="Low complexity" evidence="1">
    <location>
        <begin position="403"/>
        <end position="414"/>
    </location>
</feature>
<evidence type="ECO:0000313" key="3">
    <source>
        <dbReference type="Proteomes" id="UP000693981"/>
    </source>
</evidence>
<evidence type="ECO:0000256" key="1">
    <source>
        <dbReference type="SAM" id="MobiDB-lite"/>
    </source>
</evidence>
<feature type="compositionally biased region" description="Basic and acidic residues" evidence="1">
    <location>
        <begin position="951"/>
        <end position="962"/>
    </location>
</feature>
<feature type="compositionally biased region" description="Low complexity" evidence="1">
    <location>
        <begin position="251"/>
        <end position="266"/>
    </location>
</feature>
<feature type="compositionally biased region" description="Basic and acidic residues" evidence="1">
    <location>
        <begin position="51"/>
        <end position="65"/>
    </location>
</feature>
<proteinExistence type="predicted"/>
<feature type="compositionally biased region" description="Basic and acidic residues" evidence="1">
    <location>
        <begin position="1531"/>
        <end position="1541"/>
    </location>
</feature>
<feature type="compositionally biased region" description="Basic and acidic residues" evidence="1">
    <location>
        <begin position="21"/>
        <end position="37"/>
    </location>
</feature>
<comment type="caution">
    <text evidence="2">The sequence shown here is derived from an EMBL/GenBank/DDBJ whole genome shotgun (WGS) entry which is preliminary data.</text>
</comment>
<dbReference type="Proteomes" id="UP000693981">
    <property type="component" value="Unassembled WGS sequence"/>
</dbReference>
<feature type="compositionally biased region" description="Low complexity" evidence="1">
    <location>
        <begin position="66"/>
        <end position="76"/>
    </location>
</feature>
<feature type="compositionally biased region" description="Low complexity" evidence="1">
    <location>
        <begin position="684"/>
        <end position="693"/>
    </location>
</feature>
<feature type="compositionally biased region" description="Polar residues" evidence="1">
    <location>
        <begin position="851"/>
        <end position="862"/>
    </location>
</feature>
<sequence>MESTLTEGGPAPTVEPPTDPHLLKQESFGEHEEDASKSKKKKKKKKKARRKSLERTQSEVEDMKAAAEAQAQAQDTPEPEETQQQQEEKTQEQSETQETAEKEAEEPQEQTNNQSEDEALPGPPDLERTTSLDSLKATSTKVTSMFSRLTSMGRKKMPSRTESAAKLEGVVPSPVKTAVKKLEVPEEKDLDDLPMRTKRDFFEGSERSIHVNDEKEKYDAMDKQRQIEKEEAALKRSPPSSSTSNAETHIESAVEATSVSSVAVENVADEKSSSEIASLGSMPTMSKESSALQSNSIDGESVSRSEITTFDTEATIEAGAGKTEVEADDVVEITNSAASASIESASTTIAIEDLSTEAAEEQHAESTENEDGVSEMSSTVSKAAATEQTSESVSNSNIDGDNAAVAESLSSVSAPTKEQSEEISAETTKISSESSVAKPVGQIGDSQIDAVPTEELEVLQVAVAPPTSELADASTDPAPPEKMSPVKRLASRFEGKREQSLDSLKFRTVREFFAEERSVHVGAEKKKYEILTEQQKLKEKAEDEAKSKYNAGSSFPKSPMKESTGMATSARFDFKNSATATNVTIGDEISSSTDATAVGYSADNTLPTNVAEEAATTYSEREEKASSSPAKAEDAVTPVKSIASRFEGKREQSLDSLKFRTVREFFPEESSVRVGSEKQKFEAQSHQQQQDQSLDNLKFRTVREFFSEERSVHVGAEKAKFEALTKKQDEAAKAAEQTKSSPSIATKSDDLDSLANGSNAVLSINDDTAVDGRAVNNVDLASSVIEPAADTNSRRDAVVEESGGGGEVASAVLKSEKDEDTAEMSIITSAVDEVTYKGTSVTEELDILKTTVSANPAESSETSQDDIPGATKPLDSEESIPPTTVEPEAHPGTAVDVAENSSTQGEDTVVSSTSQLNEFSDNTDVALVSPAVVEPSEAVDTSAKIQSSDRSQGEETQEHDGEVNQPTETGLSEIKLNGTDDVVKMQHNRKPDAKLRPMLTTERSFVIEDDHTIETEDTIVVAERSMTDGEDEFESLSASELLPAHQLFAGIISPTAKETRAAPADNTLTEASHSSKSSPSPKLTRNKSVGSTGSANLTQKTSVGSTGSATLTRNTSVGSTGSTKLTRKTSISSVGSAKSPSAALTVPIPMKRASITAPTASSMAKKAAEAEELQKRSPRPKNGSAPKSKGTIGPTGFIKPAPAAPTVPISMKRASITAPTASYMARKAAEVNEAHQAISPQKSEQKVKGTVGPTGFIKPAPAAPTVPIPPRRASITAPTASWQARNVPNHTDDTNEIPKHHASKPKGTVGPTGFVKPIPPPPTVPVAPKRASISAPTASYMAKKSAEKTEEVNFAAAVSKPISRNSRYANVKIKVLDGIESGSTHAVVHKTITKEEFIAAERRKSLGAAGVSSVLSAVDRRASLAGGMSLEGPPEPFVRSALSRKKLNSTVPRYMNYENTPGYAQRAQEQYDRRKRLEMENAAKSEKRQKELRSFFAEKQRKALSSSADDLRRGMEAHEFAQMVKENELEAKKTLRKEAQRSRAVRSQPRALSASSSAGHSSSTGTASRTSKKSFESFLERKPEVEVATVEAEESVMPTKENILDEPEPVADIETVSAEGSATKDQDPFLDTNQAEGANQSFVIDEDPALENVAKKINFDEASIDSDEKDISTE</sequence>
<feature type="region of interest" description="Disordered" evidence="1">
    <location>
        <begin position="1"/>
        <end position="169"/>
    </location>
</feature>
<feature type="region of interest" description="Disordered" evidence="1">
    <location>
        <begin position="669"/>
        <end position="695"/>
    </location>
</feature>
<feature type="compositionally biased region" description="Polar residues" evidence="1">
    <location>
        <begin position="1086"/>
        <end position="1139"/>
    </location>
</feature>
<feature type="compositionally biased region" description="Low complexity" evidence="1">
    <location>
        <begin position="337"/>
        <end position="352"/>
    </location>
</feature>
<feature type="compositionally biased region" description="Polar residues" evidence="1">
    <location>
        <begin position="375"/>
        <end position="399"/>
    </location>
</feature>
<feature type="compositionally biased region" description="Basic and acidic residues" evidence="1">
    <location>
        <begin position="205"/>
        <end position="234"/>
    </location>
</feature>
<feature type="compositionally biased region" description="Polar residues" evidence="1">
    <location>
        <begin position="238"/>
        <end position="247"/>
    </location>
</feature>
<accession>A0A8T1X7Z2</accession>
<feature type="region of interest" description="Disordered" evidence="1">
    <location>
        <begin position="932"/>
        <end position="979"/>
    </location>
</feature>
<feature type="region of interest" description="Disordered" evidence="1">
    <location>
        <begin position="205"/>
        <end position="323"/>
    </location>
</feature>
<organism evidence="2 3">
    <name type="scientific">Phytophthora boehmeriae</name>
    <dbReference type="NCBI Taxonomy" id="109152"/>
    <lineage>
        <taxon>Eukaryota</taxon>
        <taxon>Sar</taxon>
        <taxon>Stramenopiles</taxon>
        <taxon>Oomycota</taxon>
        <taxon>Peronosporomycetes</taxon>
        <taxon>Peronosporales</taxon>
        <taxon>Peronosporaceae</taxon>
        <taxon>Phytophthora</taxon>
    </lineage>
</organism>
<feature type="region of interest" description="Disordered" evidence="1">
    <location>
        <begin position="1058"/>
        <end position="1141"/>
    </location>
</feature>
<feature type="compositionally biased region" description="Basic and acidic residues" evidence="1">
    <location>
        <begin position="1166"/>
        <end position="1175"/>
    </location>
</feature>
<feature type="compositionally biased region" description="Polar residues" evidence="1">
    <location>
        <begin position="281"/>
        <end position="312"/>
    </location>
</feature>
<dbReference type="EMBL" id="JAGDFL010000002">
    <property type="protein sequence ID" value="KAG7402287.1"/>
    <property type="molecule type" value="Genomic_DNA"/>
</dbReference>
<feature type="compositionally biased region" description="Polar residues" evidence="1">
    <location>
        <begin position="425"/>
        <end position="435"/>
    </location>
</feature>
<feature type="compositionally biased region" description="Low complexity" evidence="1">
    <location>
        <begin position="1072"/>
        <end position="1082"/>
    </location>
</feature>
<feature type="compositionally biased region" description="Basic and acidic residues" evidence="1">
    <location>
        <begin position="1573"/>
        <end position="1585"/>
    </location>
</feature>
<feature type="region of interest" description="Disordered" evidence="1">
    <location>
        <begin position="337"/>
        <end position="451"/>
    </location>
</feature>
<dbReference type="OrthoDB" id="118793at2759"/>
<feature type="region of interest" description="Disordered" evidence="1">
    <location>
        <begin position="789"/>
        <end position="822"/>
    </location>
</feature>
<evidence type="ECO:0000313" key="2">
    <source>
        <dbReference type="EMBL" id="KAG7402287.1"/>
    </source>
</evidence>
<gene>
    <name evidence="2" type="ORF">PHYBOEH_003546</name>
</gene>
<feature type="compositionally biased region" description="Basic and acidic residues" evidence="1">
    <location>
        <begin position="1290"/>
        <end position="1299"/>
    </location>
</feature>
<reference evidence="2" key="1">
    <citation type="submission" date="2021-02" db="EMBL/GenBank/DDBJ databases">
        <authorList>
            <person name="Palmer J.M."/>
        </authorList>
    </citation>
    <scope>NUCLEOTIDE SEQUENCE</scope>
    <source>
        <strain evidence="2">SCRP23</strain>
    </source>
</reference>